<dbReference type="Pfam" id="PF01467">
    <property type="entry name" value="CTP_transf_like"/>
    <property type="match status" value="1"/>
</dbReference>
<evidence type="ECO:0000256" key="7">
    <source>
        <dbReference type="ARBA" id="ARBA00022741"/>
    </source>
</evidence>
<evidence type="ECO:0000256" key="8">
    <source>
        <dbReference type="ARBA" id="ARBA00022840"/>
    </source>
</evidence>
<evidence type="ECO:0000256" key="1">
    <source>
        <dbReference type="ARBA" id="ARBA00002324"/>
    </source>
</evidence>
<evidence type="ECO:0000256" key="5">
    <source>
        <dbReference type="ARBA" id="ARBA00022679"/>
    </source>
</evidence>
<evidence type="ECO:0000256" key="3">
    <source>
        <dbReference type="ARBA" id="ARBA00009014"/>
    </source>
</evidence>
<dbReference type="KEGG" id="hfe:HFELIS_06130"/>
<evidence type="ECO:0000256" key="9">
    <source>
        <dbReference type="ARBA" id="ARBA00023027"/>
    </source>
</evidence>
<dbReference type="HOGENOM" id="CLU_069765_3_2_7"/>
<protein>
    <recommendedName>
        <fullName evidence="11">Probable nicotinate-nucleotide adenylyltransferase</fullName>
        <ecNumber evidence="11">2.7.7.18</ecNumber>
    </recommendedName>
    <alternativeName>
        <fullName evidence="11">Deamido-NAD(+) diphosphorylase</fullName>
    </alternativeName>
    <alternativeName>
        <fullName evidence="11">Deamido-NAD(+) pyrophosphorylase</fullName>
    </alternativeName>
    <alternativeName>
        <fullName evidence="11">Nicotinate mononucleotide adenylyltransferase</fullName>
        <shortName evidence="11">NaMN adenylyltransferase</shortName>
    </alternativeName>
</protein>
<name>E7AAH5_HELFC</name>
<evidence type="ECO:0000313" key="13">
    <source>
        <dbReference type="EMBL" id="CBY82697.1"/>
    </source>
</evidence>
<evidence type="ECO:0000313" key="14">
    <source>
        <dbReference type="Proteomes" id="UP000007934"/>
    </source>
</evidence>
<proteinExistence type="inferred from homology"/>
<dbReference type="AlphaFoldDB" id="E7AAH5"/>
<evidence type="ECO:0000256" key="11">
    <source>
        <dbReference type="HAMAP-Rule" id="MF_00244"/>
    </source>
</evidence>
<dbReference type="GO" id="GO:0004515">
    <property type="term" value="F:nicotinate-nucleotide adenylyltransferase activity"/>
    <property type="evidence" value="ECO:0007669"/>
    <property type="project" value="UniProtKB-UniRule"/>
</dbReference>
<dbReference type="PANTHER" id="PTHR39321:SF3">
    <property type="entry name" value="PHOSPHOPANTETHEINE ADENYLYLTRANSFERASE"/>
    <property type="match status" value="1"/>
</dbReference>
<evidence type="ECO:0000256" key="2">
    <source>
        <dbReference type="ARBA" id="ARBA00005019"/>
    </source>
</evidence>
<dbReference type="Gene3D" id="3.40.50.620">
    <property type="entry name" value="HUPs"/>
    <property type="match status" value="1"/>
</dbReference>
<dbReference type="HAMAP" id="MF_00244">
    <property type="entry name" value="NaMN_adenylyltr"/>
    <property type="match status" value="1"/>
</dbReference>
<dbReference type="NCBIfam" id="TIGR00482">
    <property type="entry name" value="nicotinate (nicotinamide) nucleotide adenylyltransferase"/>
    <property type="match status" value="1"/>
</dbReference>
<comment type="catalytic activity">
    <reaction evidence="10 11">
        <text>nicotinate beta-D-ribonucleotide + ATP + H(+) = deamido-NAD(+) + diphosphate</text>
        <dbReference type="Rhea" id="RHEA:22860"/>
        <dbReference type="ChEBI" id="CHEBI:15378"/>
        <dbReference type="ChEBI" id="CHEBI:30616"/>
        <dbReference type="ChEBI" id="CHEBI:33019"/>
        <dbReference type="ChEBI" id="CHEBI:57502"/>
        <dbReference type="ChEBI" id="CHEBI:58437"/>
        <dbReference type="EC" id="2.7.7.18"/>
    </reaction>
</comment>
<evidence type="ECO:0000256" key="6">
    <source>
        <dbReference type="ARBA" id="ARBA00022695"/>
    </source>
</evidence>
<comment type="function">
    <text evidence="1 11">Catalyzes the reversible adenylation of nicotinate mononucleotide (NaMN) to nicotinic acid adenine dinucleotide (NaAD).</text>
</comment>
<keyword evidence="7 11" id="KW-0547">Nucleotide-binding</keyword>
<dbReference type="InterPro" id="IPR004821">
    <property type="entry name" value="Cyt_trans-like"/>
</dbReference>
<gene>
    <name evidence="11" type="primary">nadD</name>
    <name evidence="13" type="ordered locus">Hfelis_06130</name>
</gene>
<keyword evidence="6 11" id="KW-0548">Nucleotidyltransferase</keyword>
<organism evidence="13 14">
    <name type="scientific">Helicobacter felis (strain ATCC 49179 / CCUG 28539 / NCTC 12436 / CS1)</name>
    <dbReference type="NCBI Taxonomy" id="936155"/>
    <lineage>
        <taxon>Bacteria</taxon>
        <taxon>Pseudomonadati</taxon>
        <taxon>Campylobacterota</taxon>
        <taxon>Epsilonproteobacteria</taxon>
        <taxon>Campylobacterales</taxon>
        <taxon>Helicobacteraceae</taxon>
        <taxon>Helicobacter</taxon>
    </lineage>
</organism>
<keyword evidence="5 11" id="KW-0808">Transferase</keyword>
<evidence type="ECO:0000256" key="10">
    <source>
        <dbReference type="ARBA" id="ARBA00048721"/>
    </source>
</evidence>
<dbReference type="STRING" id="936155.HFELIS_06130"/>
<dbReference type="eggNOG" id="COG1057">
    <property type="taxonomic scope" value="Bacteria"/>
</dbReference>
<keyword evidence="9 11" id="KW-0520">NAD</keyword>
<dbReference type="PANTHER" id="PTHR39321">
    <property type="entry name" value="NICOTINATE-NUCLEOTIDE ADENYLYLTRANSFERASE-RELATED"/>
    <property type="match status" value="1"/>
</dbReference>
<dbReference type="OrthoDB" id="5295945at2"/>
<dbReference type="RefSeq" id="WP_013469066.1">
    <property type="nucleotide sequence ID" value="NC_014810.2"/>
</dbReference>
<comment type="pathway">
    <text evidence="2 11">Cofactor biosynthesis; NAD(+) biosynthesis; deamido-NAD(+) from nicotinate D-ribonucleotide: step 1/1.</text>
</comment>
<comment type="similarity">
    <text evidence="3 11">Belongs to the NadD family.</text>
</comment>
<keyword evidence="14" id="KW-1185">Reference proteome</keyword>
<evidence type="ECO:0000256" key="4">
    <source>
        <dbReference type="ARBA" id="ARBA00022642"/>
    </source>
</evidence>
<feature type="domain" description="Cytidyltransferase-like" evidence="12">
    <location>
        <begin position="9"/>
        <end position="164"/>
    </location>
</feature>
<accession>E7AAH5</accession>
<dbReference type="GO" id="GO:0009435">
    <property type="term" value="P:NAD+ biosynthetic process"/>
    <property type="evidence" value="ECO:0007669"/>
    <property type="project" value="UniProtKB-UniRule"/>
</dbReference>
<keyword evidence="8 11" id="KW-0067">ATP-binding</keyword>
<dbReference type="EMBL" id="FQ670179">
    <property type="protein sequence ID" value="CBY82697.1"/>
    <property type="molecule type" value="Genomic_DNA"/>
</dbReference>
<dbReference type="InterPro" id="IPR014729">
    <property type="entry name" value="Rossmann-like_a/b/a_fold"/>
</dbReference>
<dbReference type="CDD" id="cd02165">
    <property type="entry name" value="NMNAT"/>
    <property type="match status" value="1"/>
</dbReference>
<reference evidence="13 14" key="1">
    <citation type="journal article" date="2011" name="Genome Biol. Evol.">
        <title>Comparative whole genome sequence analysis of the carcinogenic bacterial model pathogen Helicobacter felis.</title>
        <authorList>
            <person name="Arnold I.C."/>
            <person name="Zigova Z."/>
            <person name="Holden M."/>
            <person name="Lawley T.D."/>
            <person name="Rad R."/>
            <person name="Dougan G."/>
            <person name="Falkow S."/>
            <person name="Bentley S.D."/>
            <person name="Muller A."/>
        </authorList>
    </citation>
    <scope>NUCLEOTIDE SEQUENCE [LARGE SCALE GENOMIC DNA]</scope>
    <source>
        <strain evidence="14">ATCC 49179 / CCUG 28539 / NCTC 12436 / CS1</strain>
    </source>
</reference>
<dbReference type="UniPathway" id="UPA00253">
    <property type="reaction ID" value="UER00332"/>
</dbReference>
<dbReference type="SUPFAM" id="SSF52374">
    <property type="entry name" value="Nucleotidylyl transferase"/>
    <property type="match status" value="1"/>
</dbReference>
<dbReference type="Proteomes" id="UP000007934">
    <property type="component" value="Chromosome"/>
</dbReference>
<dbReference type="GeneID" id="36133468"/>
<dbReference type="EC" id="2.7.7.18" evidence="11"/>
<dbReference type="NCBIfam" id="TIGR00125">
    <property type="entry name" value="cyt_tran_rel"/>
    <property type="match status" value="1"/>
</dbReference>
<sequence length="192" mass="21706">MSKTPKIALYGGSFDPPHIAHLEVIHQVLECLDIDRLIVLVAYQNPFKGAPCFSATQRYTWMQELLRGLGKVEVSDFEICAQRPVPSVESVLHFHCTLRPSKLYFVMGADNLAHLDQWEGYTTMRELAEFVIVQREGYPLDSSSSLYIPLPQIQERISSSQIKTLLAQHQIPHHLPATLQGGVIQAFKETHV</sequence>
<dbReference type="InterPro" id="IPR005248">
    <property type="entry name" value="NadD/NMNAT"/>
</dbReference>
<evidence type="ECO:0000259" key="12">
    <source>
        <dbReference type="Pfam" id="PF01467"/>
    </source>
</evidence>
<keyword evidence="4 11" id="KW-0662">Pyridine nucleotide biosynthesis</keyword>
<dbReference type="GO" id="GO:0005524">
    <property type="term" value="F:ATP binding"/>
    <property type="evidence" value="ECO:0007669"/>
    <property type="project" value="UniProtKB-KW"/>
</dbReference>